<evidence type="ECO:0000256" key="1">
    <source>
        <dbReference type="ARBA" id="ARBA00004496"/>
    </source>
</evidence>
<dbReference type="OrthoDB" id="9772975at2"/>
<comment type="function">
    <text evidence="12 13">Component of the acetyl coenzyme A carboxylase (ACC) complex. Biotin carboxylase (BC) catalyzes the carboxylation of biotin on its carrier protein (BCCP) and then the CO(2) group is transferred by the transcarboxylase to acetyl-CoA to form malonyl-CoA.</text>
</comment>
<evidence type="ECO:0000256" key="3">
    <source>
        <dbReference type="ARBA" id="ARBA00022679"/>
    </source>
</evidence>
<dbReference type="InterPro" id="IPR011762">
    <property type="entry name" value="COA_CT_N"/>
</dbReference>
<dbReference type="PANTHER" id="PTHR42995">
    <property type="entry name" value="ACETYL-COENZYME A CARBOXYLASE CARBOXYL TRANSFERASE SUBUNIT BETA, CHLOROPLASTIC"/>
    <property type="match status" value="1"/>
</dbReference>
<keyword evidence="7 13" id="KW-0276">Fatty acid metabolism</keyword>
<dbReference type="GO" id="GO:0008270">
    <property type="term" value="F:zinc ion binding"/>
    <property type="evidence" value="ECO:0007669"/>
    <property type="project" value="UniProtKB-UniRule"/>
</dbReference>
<feature type="binding site" evidence="13">
    <location>
        <position position="28"/>
    </location>
    <ligand>
        <name>Zn(2+)</name>
        <dbReference type="ChEBI" id="CHEBI:29105"/>
    </ligand>
</feature>
<keyword evidence="6 13" id="KW-0863">Zinc-finger</keyword>
<comment type="subunit">
    <text evidence="13">Acetyl-CoA carboxylase is a heterohexamer composed of biotin carboxyl carrier protein (AccB), biotin carboxylase (AccC) and two subunits each of ACCase subunit alpha (AccA) and ACCase subunit beta (AccD).</text>
</comment>
<proteinExistence type="inferred from homology"/>
<keyword evidence="11 13" id="KW-0275">Fatty acid biosynthesis</keyword>
<keyword evidence="8 13" id="KW-0862">Zinc</keyword>
<evidence type="ECO:0000256" key="12">
    <source>
        <dbReference type="ARBA" id="ARBA00025280"/>
    </source>
</evidence>
<dbReference type="Pfam" id="PF01039">
    <property type="entry name" value="Carboxyl_trans"/>
    <property type="match status" value="1"/>
</dbReference>
<keyword evidence="3 13" id="KW-0808">Transferase</keyword>
<dbReference type="Gene3D" id="3.90.226.10">
    <property type="entry name" value="2-enoyl-CoA Hydratase, Chain A, domain 1"/>
    <property type="match status" value="1"/>
</dbReference>
<dbReference type="GO" id="GO:0009317">
    <property type="term" value="C:acetyl-CoA carboxylase complex"/>
    <property type="evidence" value="ECO:0007669"/>
    <property type="project" value="InterPro"/>
</dbReference>
<dbReference type="PROSITE" id="PS50980">
    <property type="entry name" value="COA_CT_NTER"/>
    <property type="match status" value="1"/>
</dbReference>
<gene>
    <name evidence="13" type="primary">accD</name>
    <name evidence="15" type="ORF">JCM31447_311000</name>
</gene>
<dbReference type="KEGG" id="sbf:JCM31447_311000"/>
<dbReference type="RefSeq" id="WP_130605734.1">
    <property type="nucleotide sequence ID" value="NZ_AP019368.1"/>
</dbReference>
<comment type="subcellular location">
    <subcellularLocation>
        <location evidence="1 13">Cytoplasm</location>
    </subcellularLocation>
</comment>
<evidence type="ECO:0000256" key="2">
    <source>
        <dbReference type="ARBA" id="ARBA00022516"/>
    </source>
</evidence>
<evidence type="ECO:0000256" key="4">
    <source>
        <dbReference type="ARBA" id="ARBA00022723"/>
    </source>
</evidence>
<evidence type="ECO:0000256" key="10">
    <source>
        <dbReference type="ARBA" id="ARBA00023098"/>
    </source>
</evidence>
<accession>A0A4V0P233</accession>
<dbReference type="GO" id="GO:2001295">
    <property type="term" value="P:malonyl-CoA biosynthetic process"/>
    <property type="evidence" value="ECO:0007669"/>
    <property type="project" value="UniProtKB-UniRule"/>
</dbReference>
<dbReference type="GO" id="GO:0006633">
    <property type="term" value="P:fatty acid biosynthetic process"/>
    <property type="evidence" value="ECO:0007669"/>
    <property type="project" value="UniProtKB-KW"/>
</dbReference>
<keyword evidence="16" id="KW-1185">Reference proteome</keyword>
<dbReference type="Pfam" id="PF17848">
    <property type="entry name" value="Zn_ribbon_ACC"/>
    <property type="match status" value="1"/>
</dbReference>
<evidence type="ECO:0000256" key="9">
    <source>
        <dbReference type="ARBA" id="ARBA00022840"/>
    </source>
</evidence>
<dbReference type="AlphaFoldDB" id="A0A4V0P233"/>
<keyword evidence="10 13" id="KW-0443">Lipid metabolism</keyword>
<protein>
    <recommendedName>
        <fullName evidence="13">Acetyl-coenzyme A carboxylase carboxyl transferase subunit beta</fullName>
        <shortName evidence="13">ACCase subunit beta</shortName>
        <shortName evidence="13">Acetyl-CoA carboxylase carboxyltransferase subunit beta</shortName>
        <ecNumber evidence="13">2.1.3.15</ecNumber>
    </recommendedName>
</protein>
<feature type="binding site" evidence="13">
    <location>
        <position position="31"/>
    </location>
    <ligand>
        <name>Zn(2+)</name>
        <dbReference type="ChEBI" id="CHEBI:29105"/>
    </ligand>
</feature>
<dbReference type="NCBIfam" id="TIGR00515">
    <property type="entry name" value="accD"/>
    <property type="match status" value="1"/>
</dbReference>
<reference evidence="15 16" key="1">
    <citation type="submission" date="2018-12" db="EMBL/GenBank/DDBJ databases">
        <title>Rubrispira sanarue gen. nov., sp., nov., a member of the order Silvanigrellales, isolated from a brackish lake in Hamamatsu Japan.</title>
        <authorList>
            <person name="Maejima Y."/>
            <person name="Iino T."/>
            <person name="Muraguchi Y."/>
            <person name="Fukuda K."/>
            <person name="Nojiri H."/>
            <person name="Ohkuma M."/>
            <person name="Moriuchi R."/>
            <person name="Dohra H."/>
            <person name="Kimbara K."/>
            <person name="Shintani M."/>
        </authorList>
    </citation>
    <scope>NUCLEOTIDE SEQUENCE [LARGE SCALE GENOMIC DNA]</scope>
    <source>
        <strain evidence="15 16">RF1110005</strain>
    </source>
</reference>
<comment type="similarity">
    <text evidence="13">Belongs to the AccD/PCCB family.</text>
</comment>
<comment type="catalytic activity">
    <reaction evidence="13">
        <text>N(6)-carboxybiotinyl-L-lysyl-[protein] + acetyl-CoA = N(6)-biotinyl-L-lysyl-[protein] + malonyl-CoA</text>
        <dbReference type="Rhea" id="RHEA:54728"/>
        <dbReference type="Rhea" id="RHEA-COMP:10505"/>
        <dbReference type="Rhea" id="RHEA-COMP:10506"/>
        <dbReference type="ChEBI" id="CHEBI:57288"/>
        <dbReference type="ChEBI" id="CHEBI:57384"/>
        <dbReference type="ChEBI" id="CHEBI:83144"/>
        <dbReference type="ChEBI" id="CHEBI:83145"/>
        <dbReference type="EC" id="2.1.3.15"/>
    </reaction>
</comment>
<dbReference type="EC" id="2.1.3.15" evidence="13"/>
<dbReference type="EMBL" id="AP019368">
    <property type="protein sequence ID" value="BBH51827.1"/>
    <property type="molecule type" value="Genomic_DNA"/>
</dbReference>
<dbReference type="HAMAP" id="MF_01395">
    <property type="entry name" value="AcetylCoA_CT_beta"/>
    <property type="match status" value="1"/>
</dbReference>
<feature type="binding site" evidence="13">
    <location>
        <position position="47"/>
    </location>
    <ligand>
        <name>Zn(2+)</name>
        <dbReference type="ChEBI" id="CHEBI:29105"/>
    </ligand>
</feature>
<sequence>MGWLSREPAKLQDISEKKSFPSGVWHKCPSCSEIVLVSDLEENHLVCPSCSYHHRFPGEQRIELLIDNNTFFEWDHTLCSTNPLEFDDGRSYEERLKNMAKKTKRYDAVITGAGLLNGKAVALGVLDFFWMGGSMGSVVGERIMRMFTRARKLGLPVIMVSSSGGARMHEGLISLMQMAKTSTAIGLHKDAGLPYISVLCDPTTGGVAASYAMLGDVHFAEPRATIGFAGRRVIESIIRQKLPDDFQTAEFCFEHGVVDKIVKRSEMKEIISRTLNILCTPEQKKRK</sequence>
<feature type="domain" description="CoA carboxyltransferase N-terminal" evidence="14">
    <location>
        <begin position="24"/>
        <end position="287"/>
    </location>
</feature>
<evidence type="ECO:0000256" key="7">
    <source>
        <dbReference type="ARBA" id="ARBA00022832"/>
    </source>
</evidence>
<keyword evidence="2 13" id="KW-0444">Lipid biosynthesis</keyword>
<feature type="zinc finger region" description="C4-type" evidence="13">
    <location>
        <begin position="28"/>
        <end position="50"/>
    </location>
</feature>
<dbReference type="UniPathway" id="UPA00655">
    <property type="reaction ID" value="UER00711"/>
</dbReference>
<dbReference type="PRINTS" id="PR01070">
    <property type="entry name" value="ACCCTRFRASEB"/>
</dbReference>
<comment type="pathway">
    <text evidence="13">Lipid metabolism; malonyl-CoA biosynthesis; malonyl-CoA from acetyl-CoA: step 1/1.</text>
</comment>
<dbReference type="GO" id="GO:0016743">
    <property type="term" value="F:carboxyl- or carbamoyltransferase activity"/>
    <property type="evidence" value="ECO:0007669"/>
    <property type="project" value="UniProtKB-UniRule"/>
</dbReference>
<keyword evidence="4 13" id="KW-0479">Metal-binding</keyword>
<evidence type="ECO:0000259" key="14">
    <source>
        <dbReference type="PROSITE" id="PS50980"/>
    </source>
</evidence>
<evidence type="ECO:0000256" key="13">
    <source>
        <dbReference type="HAMAP-Rule" id="MF_01395"/>
    </source>
</evidence>
<keyword evidence="13" id="KW-0963">Cytoplasm</keyword>
<dbReference type="Proteomes" id="UP000291236">
    <property type="component" value="Chromosome"/>
</dbReference>
<evidence type="ECO:0000256" key="8">
    <source>
        <dbReference type="ARBA" id="ARBA00022833"/>
    </source>
</evidence>
<dbReference type="InterPro" id="IPR041010">
    <property type="entry name" value="Znf-ACC"/>
</dbReference>
<dbReference type="SUPFAM" id="SSF52096">
    <property type="entry name" value="ClpP/crotonase"/>
    <property type="match status" value="1"/>
</dbReference>
<dbReference type="PANTHER" id="PTHR42995:SF5">
    <property type="entry name" value="ACETYL-COENZYME A CARBOXYLASE CARBOXYL TRANSFERASE SUBUNIT BETA, CHLOROPLASTIC"/>
    <property type="match status" value="1"/>
</dbReference>
<evidence type="ECO:0000313" key="15">
    <source>
        <dbReference type="EMBL" id="BBH51827.1"/>
    </source>
</evidence>
<keyword evidence="5 13" id="KW-0547">Nucleotide-binding</keyword>
<keyword evidence="9 13" id="KW-0067">ATP-binding</keyword>
<dbReference type="InterPro" id="IPR034733">
    <property type="entry name" value="AcCoA_carboxyl_beta"/>
</dbReference>
<name>A0A4V0P233_FLUSA</name>
<evidence type="ECO:0000313" key="16">
    <source>
        <dbReference type="Proteomes" id="UP000291236"/>
    </source>
</evidence>
<comment type="cofactor">
    <cofactor evidence="13">
        <name>Zn(2+)</name>
        <dbReference type="ChEBI" id="CHEBI:29105"/>
    </cofactor>
    <text evidence="13">Binds 1 zinc ion per subunit.</text>
</comment>
<feature type="binding site" evidence="13">
    <location>
        <position position="50"/>
    </location>
    <ligand>
        <name>Zn(2+)</name>
        <dbReference type="ChEBI" id="CHEBI:29105"/>
    </ligand>
</feature>
<evidence type="ECO:0000256" key="6">
    <source>
        <dbReference type="ARBA" id="ARBA00022771"/>
    </source>
</evidence>
<organism evidence="15 16">
    <name type="scientific">Fluviispira sanaruensis</name>
    <dbReference type="NCBI Taxonomy" id="2493639"/>
    <lineage>
        <taxon>Bacteria</taxon>
        <taxon>Pseudomonadati</taxon>
        <taxon>Bdellovibrionota</taxon>
        <taxon>Oligoflexia</taxon>
        <taxon>Silvanigrellales</taxon>
        <taxon>Silvanigrellaceae</taxon>
        <taxon>Fluviispira</taxon>
    </lineage>
</organism>
<dbReference type="GO" id="GO:0003989">
    <property type="term" value="F:acetyl-CoA carboxylase activity"/>
    <property type="evidence" value="ECO:0007669"/>
    <property type="project" value="InterPro"/>
</dbReference>
<dbReference type="GO" id="GO:0005524">
    <property type="term" value="F:ATP binding"/>
    <property type="evidence" value="ECO:0007669"/>
    <property type="project" value="UniProtKB-KW"/>
</dbReference>
<evidence type="ECO:0000256" key="5">
    <source>
        <dbReference type="ARBA" id="ARBA00022741"/>
    </source>
</evidence>
<dbReference type="InterPro" id="IPR000438">
    <property type="entry name" value="Acetyl_CoA_COase_Trfase_b_su"/>
</dbReference>
<dbReference type="InterPro" id="IPR029045">
    <property type="entry name" value="ClpP/crotonase-like_dom_sf"/>
</dbReference>
<evidence type="ECO:0000256" key="11">
    <source>
        <dbReference type="ARBA" id="ARBA00023160"/>
    </source>
</evidence>